<gene>
    <name evidence="1" type="ORF">TK0001_3223</name>
</gene>
<evidence type="ECO:0000313" key="2">
    <source>
        <dbReference type="Proteomes" id="UP000233769"/>
    </source>
</evidence>
<dbReference type="EMBL" id="LT962688">
    <property type="protein sequence ID" value="SOR29825.1"/>
    <property type="molecule type" value="Genomic_DNA"/>
</dbReference>
<protein>
    <submittedName>
        <fullName evidence="1">Uncharacterized protein</fullName>
    </submittedName>
</protein>
<accession>A0A2N9AR31</accession>
<dbReference type="Proteomes" id="UP000233769">
    <property type="component" value="Chromosome tk0001"/>
</dbReference>
<evidence type="ECO:0000313" key="1">
    <source>
        <dbReference type="EMBL" id="SOR29825.1"/>
    </source>
</evidence>
<dbReference type="AlphaFoldDB" id="A0A2N9AR31"/>
<reference evidence="2" key="1">
    <citation type="submission" date="2017-10" db="EMBL/GenBank/DDBJ databases">
        <authorList>
            <person name="Regsiter A."/>
            <person name="William W."/>
        </authorList>
    </citation>
    <scope>NUCLEOTIDE SEQUENCE [LARGE SCALE GENOMIC DNA]</scope>
</reference>
<name>A0A2N9AR31_METEX</name>
<sequence length="73" mass="8198">MTQRANASGTRVAGAHVDVGETILAKRRLPCICPQRHKDGTARTVSYSTCRGMVIERVKCENCPRTWKRVNVR</sequence>
<organism evidence="1 2">
    <name type="scientific">Methylorubrum extorquens</name>
    <name type="common">Methylobacterium dichloromethanicum</name>
    <name type="synonym">Methylobacterium extorquens</name>
    <dbReference type="NCBI Taxonomy" id="408"/>
    <lineage>
        <taxon>Bacteria</taxon>
        <taxon>Pseudomonadati</taxon>
        <taxon>Pseudomonadota</taxon>
        <taxon>Alphaproteobacteria</taxon>
        <taxon>Hyphomicrobiales</taxon>
        <taxon>Methylobacteriaceae</taxon>
        <taxon>Methylorubrum</taxon>
    </lineage>
</organism>
<proteinExistence type="predicted"/>